<dbReference type="InterPro" id="IPR003210">
    <property type="entry name" value="Signal_recog_particle_SRP14"/>
</dbReference>
<comment type="similarity">
    <text evidence="2 7">Belongs to the SRP14 family.</text>
</comment>
<dbReference type="GO" id="GO:0006614">
    <property type="term" value="P:SRP-dependent cotranslational protein targeting to membrane"/>
    <property type="evidence" value="ECO:0007669"/>
    <property type="project" value="UniProtKB-UniRule"/>
</dbReference>
<dbReference type="FunCoup" id="A0A1Y1XT92">
    <property type="interactions" value="209"/>
</dbReference>
<evidence type="ECO:0000256" key="6">
    <source>
        <dbReference type="ARBA" id="ARBA00023274"/>
    </source>
</evidence>
<keyword evidence="4 7" id="KW-0694">RNA-binding</keyword>
<evidence type="ECO:0000313" key="9">
    <source>
        <dbReference type="EMBL" id="ORX99925.1"/>
    </source>
</evidence>
<gene>
    <name evidence="9" type="ORF">K493DRAFT_335548</name>
    <name evidence="8" type="ORF">K493DRAFT_341112</name>
</gene>
<evidence type="ECO:0000256" key="5">
    <source>
        <dbReference type="ARBA" id="ARBA00023135"/>
    </source>
</evidence>
<keyword evidence="3 7" id="KW-0963">Cytoplasm</keyword>
<evidence type="ECO:0000256" key="2">
    <source>
        <dbReference type="ARBA" id="ARBA00010349"/>
    </source>
</evidence>
<dbReference type="AlphaFoldDB" id="A0A1Y1XT92"/>
<keyword evidence="10" id="KW-1185">Reference proteome</keyword>
<dbReference type="SUPFAM" id="SSF54762">
    <property type="entry name" value="Signal recognition particle alu RNA binding heterodimer, SRP9/14"/>
    <property type="match status" value="1"/>
</dbReference>
<dbReference type="GO" id="GO:0008312">
    <property type="term" value="F:7S RNA binding"/>
    <property type="evidence" value="ECO:0007669"/>
    <property type="project" value="UniProtKB-UniRule"/>
</dbReference>
<evidence type="ECO:0000256" key="7">
    <source>
        <dbReference type="RuleBase" id="RU368100"/>
    </source>
</evidence>
<comment type="caution">
    <text evidence="8">The sequence shown here is derived from an EMBL/GenBank/DDBJ whole genome shotgun (WGS) entry which is preliminary data.</text>
</comment>
<keyword evidence="6 7" id="KW-0687">Ribonucleoprotein</keyword>
<comment type="function">
    <text evidence="7">Component of the signal recognition particle (SRP) complex, a ribonucleoprotein complex that mediates the cotranslational targeting of secretory and membrane proteins to the endoplasmic reticulum (ER).</text>
</comment>
<protein>
    <recommendedName>
        <fullName evidence="7">Signal recognition particle subunit SRP14</fullName>
    </recommendedName>
    <alternativeName>
        <fullName evidence="7">Signal recognition particle 14 kDa protein</fullName>
    </alternativeName>
</protein>
<sequence>MLVDNDSFLTQVTRFFEKSKTSGTVYLNMKRFDHDVKKKGSTVEVTDETEYSTLVRASCGNAKISTLVQPADYEKFLDSYGNIMKVQMDALKKKERKKVKKTKPTA</sequence>
<evidence type="ECO:0000256" key="4">
    <source>
        <dbReference type="ARBA" id="ARBA00022884"/>
    </source>
</evidence>
<dbReference type="InterPro" id="IPR009018">
    <property type="entry name" value="Signal_recog_particle_SRP9/14"/>
</dbReference>
<dbReference type="Pfam" id="PF02290">
    <property type="entry name" value="SRP14"/>
    <property type="match status" value="1"/>
</dbReference>
<dbReference type="Gene3D" id="3.30.720.10">
    <property type="entry name" value="Signal recognition particle alu RNA binding heterodimer, srp9/1"/>
    <property type="match status" value="1"/>
</dbReference>
<evidence type="ECO:0000256" key="3">
    <source>
        <dbReference type="ARBA" id="ARBA00022490"/>
    </source>
</evidence>
<name>A0A1Y1XT92_9FUNG</name>
<dbReference type="EMBL" id="MCFE01000090">
    <property type="protein sequence ID" value="ORX99925.1"/>
    <property type="molecule type" value="Genomic_DNA"/>
</dbReference>
<evidence type="ECO:0000313" key="8">
    <source>
        <dbReference type="EMBL" id="ORX88726.1"/>
    </source>
</evidence>
<keyword evidence="5 7" id="KW-0733">Signal recognition particle</keyword>
<dbReference type="GO" id="GO:0030942">
    <property type="term" value="F:endoplasmic reticulum signal peptide binding"/>
    <property type="evidence" value="ECO:0007669"/>
    <property type="project" value="UniProtKB-UniRule"/>
</dbReference>
<accession>A0A1Y1XT92</accession>
<reference evidence="8 10" key="1">
    <citation type="submission" date="2016-07" db="EMBL/GenBank/DDBJ databases">
        <title>Pervasive Adenine N6-methylation of Active Genes in Fungi.</title>
        <authorList>
            <consortium name="DOE Joint Genome Institute"/>
            <person name="Mondo S.J."/>
            <person name="Dannebaum R.O."/>
            <person name="Kuo R.C."/>
            <person name="Labutti K."/>
            <person name="Haridas S."/>
            <person name="Kuo A."/>
            <person name="Salamov A."/>
            <person name="Ahrendt S.R."/>
            <person name="Lipzen A."/>
            <person name="Sullivan W."/>
            <person name="Andreopoulos W.B."/>
            <person name="Clum A."/>
            <person name="Lindquist E."/>
            <person name="Daum C."/>
            <person name="Ramamoorthy G.K."/>
            <person name="Gryganskyi A."/>
            <person name="Culley D."/>
            <person name="Magnuson J.K."/>
            <person name="James T.Y."/>
            <person name="O'Malley M.A."/>
            <person name="Stajich J.E."/>
            <person name="Spatafora J.W."/>
            <person name="Visel A."/>
            <person name="Grigoriev I.V."/>
        </authorList>
    </citation>
    <scope>NUCLEOTIDE SEQUENCE [LARGE SCALE GENOMIC DNA]</scope>
    <source>
        <strain evidence="8 10">CBS 931.73</strain>
    </source>
</reference>
<proteinExistence type="inferred from homology"/>
<dbReference type="InParanoid" id="A0A1Y1XT92"/>
<comment type="subcellular location">
    <subcellularLocation>
        <location evidence="1 7">Cytoplasm</location>
    </subcellularLocation>
</comment>
<organism evidence="8 10">
    <name type="scientific">Basidiobolus meristosporus CBS 931.73</name>
    <dbReference type="NCBI Taxonomy" id="1314790"/>
    <lineage>
        <taxon>Eukaryota</taxon>
        <taxon>Fungi</taxon>
        <taxon>Fungi incertae sedis</taxon>
        <taxon>Zoopagomycota</taxon>
        <taxon>Entomophthoromycotina</taxon>
        <taxon>Basidiobolomycetes</taxon>
        <taxon>Basidiobolales</taxon>
        <taxon>Basidiobolaceae</taxon>
        <taxon>Basidiobolus</taxon>
    </lineage>
</organism>
<dbReference type="OrthoDB" id="19209at2759"/>
<evidence type="ECO:0000256" key="1">
    <source>
        <dbReference type="ARBA" id="ARBA00004496"/>
    </source>
</evidence>
<dbReference type="GO" id="GO:0005786">
    <property type="term" value="C:signal recognition particle, endoplasmic reticulum targeting"/>
    <property type="evidence" value="ECO:0007669"/>
    <property type="project" value="UniProtKB-UniRule"/>
</dbReference>
<comment type="subunit">
    <text evidence="7">Component of a fungal signal recognition particle (SRP) complex that consists of a 7SL RNA molecule (scR1) and at least six protein subunits: SRP72, SRP68, SRP54, SEC65, SRP21 and SRP14.</text>
</comment>
<dbReference type="EMBL" id="MCFE01000503">
    <property type="protein sequence ID" value="ORX88726.1"/>
    <property type="molecule type" value="Genomic_DNA"/>
</dbReference>
<dbReference type="Proteomes" id="UP000193498">
    <property type="component" value="Unassembled WGS sequence"/>
</dbReference>
<dbReference type="STRING" id="1314790.A0A1Y1XT92"/>
<dbReference type="PANTHER" id="PTHR12013">
    <property type="entry name" value="SIGNAL RECOGNITION PARTICLE 14 KD PROTEIN"/>
    <property type="match status" value="1"/>
</dbReference>
<evidence type="ECO:0000313" key="10">
    <source>
        <dbReference type="Proteomes" id="UP000193498"/>
    </source>
</evidence>